<name>A0A059BXJ2_EUCGR</name>
<dbReference type="InParanoid" id="A0A059BXJ2"/>
<organism evidence="1">
    <name type="scientific">Eucalyptus grandis</name>
    <name type="common">Flooded gum</name>
    <dbReference type="NCBI Taxonomy" id="71139"/>
    <lineage>
        <taxon>Eukaryota</taxon>
        <taxon>Viridiplantae</taxon>
        <taxon>Streptophyta</taxon>
        <taxon>Embryophyta</taxon>
        <taxon>Tracheophyta</taxon>
        <taxon>Spermatophyta</taxon>
        <taxon>Magnoliopsida</taxon>
        <taxon>eudicotyledons</taxon>
        <taxon>Gunneridae</taxon>
        <taxon>Pentapetalae</taxon>
        <taxon>rosids</taxon>
        <taxon>malvids</taxon>
        <taxon>Myrtales</taxon>
        <taxon>Myrtaceae</taxon>
        <taxon>Myrtoideae</taxon>
        <taxon>Eucalypteae</taxon>
        <taxon>Eucalyptus</taxon>
    </lineage>
</organism>
<reference evidence="1" key="1">
    <citation type="submission" date="2013-07" db="EMBL/GenBank/DDBJ databases">
        <title>The genome of Eucalyptus grandis.</title>
        <authorList>
            <person name="Schmutz J."/>
            <person name="Hayes R."/>
            <person name="Myburg A."/>
            <person name="Tuskan G."/>
            <person name="Grattapaglia D."/>
            <person name="Rokhsar D.S."/>
        </authorList>
    </citation>
    <scope>NUCLEOTIDE SEQUENCE</scope>
    <source>
        <tissue evidence="1">Leaf extractions</tissue>
    </source>
</reference>
<accession>A0A059BXJ2</accession>
<dbReference type="EMBL" id="KK198758">
    <property type="protein sequence ID" value="KCW70842.1"/>
    <property type="molecule type" value="Genomic_DNA"/>
</dbReference>
<dbReference type="Gramene" id="KCW70842">
    <property type="protein sequence ID" value="KCW70842"/>
    <property type="gene ID" value="EUGRSUZ_F03983"/>
</dbReference>
<sequence length="68" mass="7464">MAAKNGRGWEGDEKGKEEKRILLSVVCRVDMSSGSTLLCTGRKWGWLERDSPASNWTSPKGLIPGTDI</sequence>
<gene>
    <name evidence="1" type="ORF">EUGRSUZ_F03983</name>
</gene>
<evidence type="ECO:0000313" key="1">
    <source>
        <dbReference type="EMBL" id="KCW70842.1"/>
    </source>
</evidence>
<dbReference type="AlphaFoldDB" id="A0A059BXJ2"/>
<protein>
    <submittedName>
        <fullName evidence="1">Uncharacterized protein</fullName>
    </submittedName>
</protein>
<proteinExistence type="predicted"/>